<evidence type="ECO:0000256" key="14">
    <source>
        <dbReference type="SAM" id="SignalP"/>
    </source>
</evidence>
<evidence type="ECO:0000256" key="9">
    <source>
        <dbReference type="ARBA" id="ARBA00022949"/>
    </source>
</evidence>
<evidence type="ECO:0000256" key="2">
    <source>
        <dbReference type="ARBA" id="ARBA00004536"/>
    </source>
</evidence>
<evidence type="ECO:0000313" key="16">
    <source>
        <dbReference type="EMBL" id="CAH2219014.1"/>
    </source>
</evidence>
<feature type="domain" description="Ig-like" evidence="15">
    <location>
        <begin position="252"/>
        <end position="332"/>
    </location>
</feature>
<evidence type="ECO:0000256" key="5">
    <source>
        <dbReference type="ARBA" id="ARBA00022692"/>
    </source>
</evidence>
<dbReference type="InterPro" id="IPR036179">
    <property type="entry name" value="Ig-like_dom_sf"/>
</dbReference>
<dbReference type="GO" id="GO:0005912">
    <property type="term" value="C:adherens junction"/>
    <property type="evidence" value="ECO:0007669"/>
    <property type="project" value="UniProtKB-SubCell"/>
</dbReference>
<keyword evidence="10" id="KW-1133">Transmembrane helix</keyword>
<feature type="signal peptide" evidence="14">
    <location>
        <begin position="1"/>
        <end position="30"/>
    </location>
</feature>
<evidence type="ECO:0000256" key="4">
    <source>
        <dbReference type="ARBA" id="ARBA00022475"/>
    </source>
</evidence>
<dbReference type="EMBL" id="OW240912">
    <property type="protein sequence ID" value="CAH2219014.1"/>
    <property type="molecule type" value="Genomic_DNA"/>
</dbReference>
<dbReference type="PROSITE" id="PS50835">
    <property type="entry name" value="IG_LIKE"/>
    <property type="match status" value="3"/>
</dbReference>
<dbReference type="SUPFAM" id="SSF48726">
    <property type="entry name" value="Immunoglobulin"/>
    <property type="match status" value="3"/>
</dbReference>
<dbReference type="InterPro" id="IPR013106">
    <property type="entry name" value="Ig_V-set"/>
</dbReference>
<keyword evidence="9" id="KW-0965">Cell junction</keyword>
<dbReference type="AlphaFoldDB" id="A0AAD1VK03"/>
<evidence type="ECO:0000259" key="15">
    <source>
        <dbReference type="PROSITE" id="PS50835"/>
    </source>
</evidence>
<evidence type="ECO:0000256" key="11">
    <source>
        <dbReference type="ARBA" id="ARBA00023136"/>
    </source>
</evidence>
<keyword evidence="6 14" id="KW-0732">Signal</keyword>
<protein>
    <submittedName>
        <fullName evidence="16">Nectin-1-like isoform X3</fullName>
    </submittedName>
</protein>
<keyword evidence="13" id="KW-0325">Glycoprotein</keyword>
<evidence type="ECO:0000256" key="12">
    <source>
        <dbReference type="ARBA" id="ARBA00023157"/>
    </source>
</evidence>
<gene>
    <name evidence="16" type="ORF">PECUL_23A026100</name>
</gene>
<keyword evidence="8" id="KW-0130">Cell adhesion</keyword>
<evidence type="ECO:0000256" key="7">
    <source>
        <dbReference type="ARBA" id="ARBA00022737"/>
    </source>
</evidence>
<keyword evidence="7" id="KW-0677">Repeat</keyword>
<feature type="domain" description="Ig-like" evidence="15">
    <location>
        <begin position="150"/>
        <end position="244"/>
    </location>
</feature>
<dbReference type="InterPro" id="IPR003599">
    <property type="entry name" value="Ig_sub"/>
</dbReference>
<name>A0AAD1VK03_PELCU</name>
<keyword evidence="12" id="KW-1015">Disulfide bond</keyword>
<feature type="chain" id="PRO_5042196628" evidence="14">
    <location>
        <begin position="31"/>
        <end position="359"/>
    </location>
</feature>
<dbReference type="PANTHER" id="PTHR23277">
    <property type="entry name" value="NECTIN-RELATED"/>
    <property type="match status" value="1"/>
</dbReference>
<dbReference type="InterPro" id="IPR007110">
    <property type="entry name" value="Ig-like_dom"/>
</dbReference>
<feature type="domain" description="Ig-like" evidence="15">
    <location>
        <begin position="6"/>
        <end position="145"/>
    </location>
</feature>
<comment type="subcellular location">
    <subcellularLocation>
        <location evidence="2">Cell junction</location>
        <location evidence="2">Adherens junction</location>
    </subcellularLocation>
    <subcellularLocation>
        <location evidence="1">Cell membrane</location>
        <topology evidence="1">Single-pass type I membrane protein</topology>
    </subcellularLocation>
</comment>
<evidence type="ECO:0000256" key="1">
    <source>
        <dbReference type="ARBA" id="ARBA00004251"/>
    </source>
</evidence>
<evidence type="ECO:0000313" key="17">
    <source>
        <dbReference type="Proteomes" id="UP001295444"/>
    </source>
</evidence>
<dbReference type="Pfam" id="PF08205">
    <property type="entry name" value="C2-set_2"/>
    <property type="match status" value="1"/>
</dbReference>
<dbReference type="InterPro" id="IPR013783">
    <property type="entry name" value="Ig-like_fold"/>
</dbReference>
<dbReference type="InterPro" id="IPR051427">
    <property type="entry name" value="Nectin/Nectin-like"/>
</dbReference>
<comment type="similarity">
    <text evidence="3">Belongs to the nectin family.</text>
</comment>
<evidence type="ECO:0000256" key="3">
    <source>
        <dbReference type="ARBA" id="ARBA00007810"/>
    </source>
</evidence>
<dbReference type="FunFam" id="2.60.40.10:FF:000304">
    <property type="entry name" value="Nectin cell adhesion molecule 1"/>
    <property type="match status" value="1"/>
</dbReference>
<evidence type="ECO:0000256" key="6">
    <source>
        <dbReference type="ARBA" id="ARBA00022729"/>
    </source>
</evidence>
<proteinExistence type="inferred from homology"/>
<organism evidence="16 17">
    <name type="scientific">Pelobates cultripes</name>
    <name type="common">Western spadefoot toad</name>
    <dbReference type="NCBI Taxonomy" id="61616"/>
    <lineage>
        <taxon>Eukaryota</taxon>
        <taxon>Metazoa</taxon>
        <taxon>Chordata</taxon>
        <taxon>Craniata</taxon>
        <taxon>Vertebrata</taxon>
        <taxon>Euteleostomi</taxon>
        <taxon>Amphibia</taxon>
        <taxon>Batrachia</taxon>
        <taxon>Anura</taxon>
        <taxon>Pelobatoidea</taxon>
        <taxon>Pelobatidae</taxon>
        <taxon>Pelobates</taxon>
    </lineage>
</organism>
<dbReference type="InterPro" id="IPR013162">
    <property type="entry name" value="CD80_C2-set"/>
</dbReference>
<dbReference type="Proteomes" id="UP001295444">
    <property type="component" value="Chromosome 01"/>
</dbReference>
<evidence type="ECO:0000256" key="10">
    <source>
        <dbReference type="ARBA" id="ARBA00022989"/>
    </source>
</evidence>
<accession>A0AAD1VK03</accession>
<keyword evidence="4" id="KW-1003">Cell membrane</keyword>
<reference evidence="16" key="1">
    <citation type="submission" date="2022-03" db="EMBL/GenBank/DDBJ databases">
        <authorList>
            <person name="Alioto T."/>
            <person name="Alioto T."/>
            <person name="Gomez Garrido J."/>
        </authorList>
    </citation>
    <scope>NUCLEOTIDE SEQUENCE</scope>
</reference>
<dbReference type="GO" id="GO:0005886">
    <property type="term" value="C:plasma membrane"/>
    <property type="evidence" value="ECO:0007669"/>
    <property type="project" value="UniProtKB-SubCell"/>
</dbReference>
<evidence type="ECO:0000256" key="8">
    <source>
        <dbReference type="ARBA" id="ARBA00022889"/>
    </source>
</evidence>
<sequence>MQCIYPTIQENVVFLAMRILILWLLQTLSAEFTLSQVSVHVEGDVQAVLYSDVVLRCRVETQEHVTQLTWQKKKTPNNEDFLTYSKGELPVYLTPFAQERVKFLGGGDQSGNILIRNVTLNDEGIYLCSFSTHPTGTREKEIKLTVQVYPEILVGPSMNPVTVGDSPQMMGYCIAIAAKPAANIQWIIKGFSYSLDKNTTRHENLTVTTMSYLMIPPSLELYGHNVTCVITQENVQQQQERMFNIRNIHYAPLNVNIRVIPSEEQMLQLSCEYDSNPPASKFTWRWDSNSESGSQYIPENSNQLTIPNDNVSSGLCVCEVENPVGSKSGSIYIYTKKGYPDFTYFTVHLIPVLTHSASA</sequence>
<keyword evidence="17" id="KW-1185">Reference proteome</keyword>
<dbReference type="SMART" id="SM00409">
    <property type="entry name" value="IG"/>
    <property type="match status" value="2"/>
</dbReference>
<keyword evidence="11" id="KW-0472">Membrane</keyword>
<keyword evidence="5" id="KW-0812">Transmembrane</keyword>
<dbReference type="GO" id="GO:0007156">
    <property type="term" value="P:homophilic cell adhesion via plasma membrane adhesion molecules"/>
    <property type="evidence" value="ECO:0007669"/>
    <property type="project" value="TreeGrafter"/>
</dbReference>
<dbReference type="PANTHER" id="PTHR23277:SF106">
    <property type="entry name" value="NECTIN-1 ISOFORM X1-RELATED"/>
    <property type="match status" value="1"/>
</dbReference>
<evidence type="ECO:0000256" key="13">
    <source>
        <dbReference type="ARBA" id="ARBA00023180"/>
    </source>
</evidence>
<dbReference type="Gene3D" id="2.60.40.10">
    <property type="entry name" value="Immunoglobulins"/>
    <property type="match status" value="3"/>
</dbReference>
<dbReference type="Pfam" id="PF07686">
    <property type="entry name" value="V-set"/>
    <property type="match status" value="1"/>
</dbReference>
<dbReference type="GO" id="GO:0007157">
    <property type="term" value="P:heterophilic cell-cell adhesion via plasma membrane cell adhesion molecules"/>
    <property type="evidence" value="ECO:0007669"/>
    <property type="project" value="TreeGrafter"/>
</dbReference>